<dbReference type="Proteomes" id="UP000280395">
    <property type="component" value="Unassembled WGS sequence"/>
</dbReference>
<evidence type="ECO:0000313" key="3">
    <source>
        <dbReference type="EMBL" id="RMU37564.1"/>
    </source>
</evidence>
<sequence length="1560" mass="175413">MSGRALAWKFRTYTSGYLHQPVRQGSHSMTSPAANNHTNAKRLDERSALFTQLYVGPSFRETASALLRQSLREQYPTLDINPDIAMVGTPTWRLIDDEIVAGPTEYQALSDILAQQAVLSVPTLYIEGEHFLTQQPIVEPTVHLPVRICEIAKTLNLLAPVMLRAFQQQLVAYWNQTNGSGPHWHELSSMLRAVWNVETADDWSATECAMARTLFTHPDKADRKGKDPYNLKACLIDIDRVDADHVTHQNEVVIAVLLGEHEGQRSILMYSLLKGYEKFPSLEHLGNSLSLHLPASASNQEIHWRLFEPDGDFFDHQACAMVSVLVEAVGAIDFSDLRQTHNADVVLGTPPAIAPLAPEKGPGLAWYQNQLPDWLTKASVADQNFFARHLKDLAALHNQNAGRSYLDDVPSIEAYALKVIKAQMIKDHPASANVPLDKIRLTVKSPVIWGTFVVPGQFETTSLSVVELALQNLIALPTGNRSVEIDKGFSLPGWMTSGYFVDLVTDADIGSAYPALIKQKLLDDPQESLRRKTLYSQHLRIQLPMQALQAKIRQQEGIDERGYRYVAAVLQDEATDRQVDGQTIVLRPLAFRPLRRAEATLDTVANMYVIGPEDLTAGPCLLYRPMFTPPLMQFPTPANLIYGISQSSTLRESVLAWLPDAVRNDYANYVFPGALPTPWQVADYLIEPDKLWTMSGPMALGEQVLNGDRFSTLFKANANALIELSDRQSVSNAENRWATFKQAGWLIFNAVLPFLGRTVGTAVWIWQVVDQLQNFIEAQEHGEQQAEWSALTDVLLNLGMAITLHVASRSHRPGYPRKAQPTLPQPTSATDVTVKQQPSLTQALASKHSPHLHISGAVKRAPGELATLLDSFKINKPDGLGPAESAAGQHQHLFRHAQRYYAPVGERWFEVNTDDDETVVIIDPKQPERTGPTLIHNAQGQWFIDTRLRLRGGGPKKQQQRSKSEADVKTVEAQRRLSEFERDKSATQLEIQAARAEMEDPQASTSADARREIYLQKLEAQRNNYETALQQLKILNVFAPTANYQEQVVRYVGAQLDLTETGIREAQVTFTPKLKTVLDQIERQASHTEERHIEDAQTLTEMSQDMIARLNYTESRFAQLRTMGRSGFKAICQHRKSLPIYTARDLRFLQVTLARNLCVDENSMTTAPDAWNAIDRIVDSANLSIQTLRETLFERSESRLDERIETVGSLVEQFNVLDERLQDFPAEFTNVALTTPLTRLREKIRSFYNETVGHLELLHSDRDAIRNRPTPPPTPPKARKKVIYTRYNGVLVGDPRLSATGEETGLVDIRSPLTQDIMATFHEKPAGVWVQRVTPAETQPSVVVDVATRIKQAQDLLDALETFKQRTAEQAAKPERTAIGIETLFHQHALALEQASSNIKEALTQGNATESHKDSAALVDRKLNEAAQALYKEASRYKSLLFKKHPPTVHALEWLLKNQEVVIKKTVTRRRLKGPEKDYLDEYTIHNREDHSVLWYAHFHYSTDWVPAKAFLRARLKTPQEHARGAESDTLNGLGEKQKTAVYLSDINLDQARRLFFTVK</sequence>
<protein>
    <submittedName>
        <fullName evidence="3">Uncharacterized protein</fullName>
    </submittedName>
</protein>
<feature type="compositionally biased region" description="Polar residues" evidence="2">
    <location>
        <begin position="825"/>
        <end position="837"/>
    </location>
</feature>
<evidence type="ECO:0000313" key="4">
    <source>
        <dbReference type="Proteomes" id="UP000280395"/>
    </source>
</evidence>
<organism evidence="3 4">
    <name type="scientific">Pseudomonas syringae pv. avii</name>
    <dbReference type="NCBI Taxonomy" id="663959"/>
    <lineage>
        <taxon>Bacteria</taxon>
        <taxon>Pseudomonadati</taxon>
        <taxon>Pseudomonadota</taxon>
        <taxon>Gammaproteobacteria</taxon>
        <taxon>Pseudomonadales</taxon>
        <taxon>Pseudomonadaceae</taxon>
        <taxon>Pseudomonas</taxon>
        <taxon>Pseudomonas syringae</taxon>
    </lineage>
</organism>
<accession>A0A3M5TWE9</accession>
<comment type="caution">
    <text evidence="3">The sequence shown here is derived from an EMBL/GenBank/DDBJ whole genome shotgun (WGS) entry which is preliminary data.</text>
</comment>
<feature type="coiled-coil region" evidence="1">
    <location>
        <begin position="977"/>
        <end position="1035"/>
    </location>
</feature>
<reference evidence="3 4" key="1">
    <citation type="submission" date="2018-08" db="EMBL/GenBank/DDBJ databases">
        <title>Recombination of ecologically and evolutionarily significant loci maintains genetic cohesion in the Pseudomonas syringae species complex.</title>
        <authorList>
            <person name="Dillon M."/>
            <person name="Thakur S."/>
            <person name="Almeida R.N.D."/>
            <person name="Weir B.S."/>
            <person name="Guttman D.S."/>
        </authorList>
    </citation>
    <scope>NUCLEOTIDE SEQUENCE [LARGE SCALE GENOMIC DNA]</scope>
    <source>
        <strain evidence="3 4">ICMP 14479</strain>
    </source>
</reference>
<keyword evidence="1" id="KW-0175">Coiled coil</keyword>
<dbReference type="EMBL" id="RBUA01001716">
    <property type="protein sequence ID" value="RMU37564.1"/>
    <property type="molecule type" value="Genomic_DNA"/>
</dbReference>
<name>A0A3M5TWE9_PSESX</name>
<proteinExistence type="predicted"/>
<evidence type="ECO:0000256" key="2">
    <source>
        <dbReference type="SAM" id="MobiDB-lite"/>
    </source>
</evidence>
<feature type="region of interest" description="Disordered" evidence="2">
    <location>
        <begin position="811"/>
        <end position="837"/>
    </location>
</feature>
<gene>
    <name evidence="3" type="ORF">ALP29_05261</name>
</gene>
<evidence type="ECO:0000256" key="1">
    <source>
        <dbReference type="SAM" id="Coils"/>
    </source>
</evidence>